<gene>
    <name evidence="6" type="primary">arnA</name>
    <name evidence="6" type="ORF">NCTC11978_01056</name>
</gene>
<name>A0A378IRK7_9GAMM</name>
<dbReference type="RefSeq" id="WP_115174833.1">
    <property type="nucleotide sequence ID" value="NZ_UGNY01000001.1"/>
</dbReference>
<keyword evidence="4" id="KW-0456">Lyase</keyword>
<protein>
    <submittedName>
        <fullName evidence="6">NAD dependent epimerase/dehydratase family protein</fullName>
    </submittedName>
</protein>
<dbReference type="GO" id="GO:0005737">
    <property type="term" value="C:cytoplasm"/>
    <property type="evidence" value="ECO:0007669"/>
    <property type="project" value="TreeGrafter"/>
</dbReference>
<dbReference type="EMBL" id="UGNY01000001">
    <property type="protein sequence ID" value="STX37878.1"/>
    <property type="molecule type" value="Genomic_DNA"/>
</dbReference>
<keyword evidence="2" id="KW-0210">Decarboxylase</keyword>
<evidence type="ECO:0000256" key="2">
    <source>
        <dbReference type="ARBA" id="ARBA00022793"/>
    </source>
</evidence>
<dbReference type="PANTHER" id="PTHR43078:SF6">
    <property type="entry name" value="UDP-GLUCURONIC ACID DECARBOXYLASE 1"/>
    <property type="match status" value="1"/>
</dbReference>
<sequence>MARIFITGGCGFIGSHLASFHLLKGDEVLVVDDLSSGSLNNLASFQDNYRLHIENENILTWSGLKNAVKWANRIYHMAAIVGIFKVIAEPVEVVKTNIGGCERLLHAVIESGARPRIVLASSSSVYGASKASVLNEDDDLIIKIQGYSLSTYAISKLSQEAIAFAYYRAHQLPITLVRLFNVIGQRQTGRYGMVVPRFIQQACKNEPLTIFGDGSQTRSFCDVRDAIVAMDLLTDHVQTIGEIINVGNDHEISINELATLVKSQTNSQSLFEYIPYEKAYGPGFKDTAQRRPDIGKLFRLTGFKPQWHLENTITELAANYRQYAN</sequence>
<dbReference type="InterPro" id="IPR036291">
    <property type="entry name" value="NAD(P)-bd_dom_sf"/>
</dbReference>
<dbReference type="InterPro" id="IPR001509">
    <property type="entry name" value="Epimerase_deHydtase"/>
</dbReference>
<evidence type="ECO:0000313" key="7">
    <source>
        <dbReference type="Proteomes" id="UP000254033"/>
    </source>
</evidence>
<feature type="domain" description="NAD-dependent epimerase/dehydratase" evidence="5">
    <location>
        <begin position="4"/>
        <end position="247"/>
    </location>
</feature>
<dbReference type="Proteomes" id="UP000254033">
    <property type="component" value="Unassembled WGS sequence"/>
</dbReference>
<accession>A0A378IRK7</accession>
<dbReference type="GO" id="GO:0070403">
    <property type="term" value="F:NAD+ binding"/>
    <property type="evidence" value="ECO:0007669"/>
    <property type="project" value="InterPro"/>
</dbReference>
<comment type="cofactor">
    <cofactor evidence="1">
        <name>NAD(+)</name>
        <dbReference type="ChEBI" id="CHEBI:57540"/>
    </cofactor>
</comment>
<dbReference type="GO" id="GO:0042732">
    <property type="term" value="P:D-xylose metabolic process"/>
    <property type="evidence" value="ECO:0007669"/>
    <property type="project" value="InterPro"/>
</dbReference>
<dbReference type="Pfam" id="PF01370">
    <property type="entry name" value="Epimerase"/>
    <property type="match status" value="1"/>
</dbReference>
<evidence type="ECO:0000256" key="3">
    <source>
        <dbReference type="ARBA" id="ARBA00023027"/>
    </source>
</evidence>
<dbReference type="Gene3D" id="3.40.50.720">
    <property type="entry name" value="NAD(P)-binding Rossmann-like Domain"/>
    <property type="match status" value="1"/>
</dbReference>
<dbReference type="InterPro" id="IPR044516">
    <property type="entry name" value="UXS-like"/>
</dbReference>
<evidence type="ECO:0000313" key="6">
    <source>
        <dbReference type="EMBL" id="STX37878.1"/>
    </source>
</evidence>
<evidence type="ECO:0000259" key="5">
    <source>
        <dbReference type="Pfam" id="PF01370"/>
    </source>
</evidence>
<dbReference type="SUPFAM" id="SSF51735">
    <property type="entry name" value="NAD(P)-binding Rossmann-fold domains"/>
    <property type="match status" value="1"/>
</dbReference>
<evidence type="ECO:0000256" key="1">
    <source>
        <dbReference type="ARBA" id="ARBA00001911"/>
    </source>
</evidence>
<proteinExistence type="predicted"/>
<dbReference type="PANTHER" id="PTHR43078">
    <property type="entry name" value="UDP-GLUCURONIC ACID DECARBOXYLASE-RELATED"/>
    <property type="match status" value="1"/>
</dbReference>
<dbReference type="UniPathway" id="UPA00796">
    <property type="reaction ID" value="UER00771"/>
</dbReference>
<dbReference type="GO" id="GO:0048040">
    <property type="term" value="F:UDP-glucuronate decarboxylase activity"/>
    <property type="evidence" value="ECO:0007669"/>
    <property type="project" value="TreeGrafter"/>
</dbReference>
<dbReference type="AlphaFoldDB" id="A0A378IRK7"/>
<dbReference type="GO" id="GO:0033320">
    <property type="term" value="P:UDP-D-xylose biosynthetic process"/>
    <property type="evidence" value="ECO:0007669"/>
    <property type="project" value="UniProtKB-UniPathway"/>
</dbReference>
<keyword evidence="3" id="KW-0520">NAD</keyword>
<evidence type="ECO:0000256" key="4">
    <source>
        <dbReference type="ARBA" id="ARBA00023239"/>
    </source>
</evidence>
<organism evidence="6 7">
    <name type="scientific">Legionella feeleii</name>
    <dbReference type="NCBI Taxonomy" id="453"/>
    <lineage>
        <taxon>Bacteria</taxon>
        <taxon>Pseudomonadati</taxon>
        <taxon>Pseudomonadota</taxon>
        <taxon>Gammaproteobacteria</taxon>
        <taxon>Legionellales</taxon>
        <taxon>Legionellaceae</taxon>
        <taxon>Legionella</taxon>
    </lineage>
</organism>
<reference evidence="6 7" key="1">
    <citation type="submission" date="2018-06" db="EMBL/GenBank/DDBJ databases">
        <authorList>
            <consortium name="Pathogen Informatics"/>
            <person name="Doyle S."/>
        </authorList>
    </citation>
    <scope>NUCLEOTIDE SEQUENCE [LARGE SCALE GENOMIC DNA]</scope>
    <source>
        <strain evidence="6 7">NCTC11978</strain>
    </source>
</reference>